<gene>
    <name evidence="1" type="ORF">B2A_14062</name>
</gene>
<dbReference type="Gene3D" id="1.10.4160.10">
    <property type="entry name" value="Hydantoin permease"/>
    <property type="match status" value="1"/>
</dbReference>
<comment type="caution">
    <text evidence="1">The sequence shown here is derived from an EMBL/GenBank/DDBJ whole genome shotgun (WGS) entry which is preliminary data.</text>
</comment>
<dbReference type="EMBL" id="AUZZ01010196">
    <property type="protein sequence ID" value="EQD30620.1"/>
    <property type="molecule type" value="Genomic_DNA"/>
</dbReference>
<organism evidence="1">
    <name type="scientific">mine drainage metagenome</name>
    <dbReference type="NCBI Taxonomy" id="410659"/>
    <lineage>
        <taxon>unclassified sequences</taxon>
        <taxon>metagenomes</taxon>
        <taxon>ecological metagenomes</taxon>
    </lineage>
</organism>
<proteinExistence type="predicted"/>
<dbReference type="AlphaFoldDB" id="T0ZLF6"/>
<reference evidence="1" key="1">
    <citation type="submission" date="2013-08" db="EMBL/GenBank/DDBJ databases">
        <authorList>
            <person name="Mendez C."/>
            <person name="Richter M."/>
            <person name="Ferrer M."/>
            <person name="Sanchez J."/>
        </authorList>
    </citation>
    <scope>NUCLEOTIDE SEQUENCE</scope>
</reference>
<sequence>MAHRRLSDLKACHGGETLMASTSAQVVHADGRVELADSAHAAIADSRFYNRDLAPVPISKRTWNTYNYAALWVGM</sequence>
<accession>T0ZLF6</accession>
<evidence type="ECO:0000313" key="1">
    <source>
        <dbReference type="EMBL" id="EQD30620.1"/>
    </source>
</evidence>
<reference evidence="1" key="2">
    <citation type="journal article" date="2014" name="ISME J.">
        <title>Microbial stratification in low pH oxic and suboxic macroscopic growths along an acid mine drainage.</title>
        <authorList>
            <person name="Mendez-Garcia C."/>
            <person name="Mesa V."/>
            <person name="Sprenger R.R."/>
            <person name="Richter M."/>
            <person name="Diez M.S."/>
            <person name="Solano J."/>
            <person name="Bargiela R."/>
            <person name="Golyshina O.V."/>
            <person name="Manteca A."/>
            <person name="Ramos J.L."/>
            <person name="Gallego J.R."/>
            <person name="Llorente I."/>
            <person name="Martins Dos Santos V.A."/>
            <person name="Jensen O.N."/>
            <person name="Pelaez A.I."/>
            <person name="Sanchez J."/>
            <person name="Ferrer M."/>
        </authorList>
    </citation>
    <scope>NUCLEOTIDE SEQUENCE</scope>
</reference>
<protein>
    <submittedName>
        <fullName evidence="1">Permease for cytosine/purines, uracil, thiamine, allantoin</fullName>
    </submittedName>
</protein>
<name>T0ZLF6_9ZZZZ</name>
<feature type="non-terminal residue" evidence="1">
    <location>
        <position position="75"/>
    </location>
</feature>